<evidence type="ECO:0000256" key="1">
    <source>
        <dbReference type="SAM" id="Phobius"/>
    </source>
</evidence>
<gene>
    <name evidence="2" type="ORF">BD410DRAFT_793415</name>
</gene>
<accession>A0A4Y7PU22</accession>
<dbReference type="EMBL" id="ML170209">
    <property type="protein sequence ID" value="TDL18362.1"/>
    <property type="molecule type" value="Genomic_DNA"/>
</dbReference>
<keyword evidence="1" id="KW-1133">Transmembrane helix</keyword>
<dbReference type="AlphaFoldDB" id="A0A4Y7PU22"/>
<keyword evidence="3" id="KW-1185">Reference proteome</keyword>
<evidence type="ECO:0000313" key="2">
    <source>
        <dbReference type="EMBL" id="TDL18362.1"/>
    </source>
</evidence>
<dbReference type="Proteomes" id="UP000294933">
    <property type="component" value="Unassembled WGS sequence"/>
</dbReference>
<keyword evidence="1" id="KW-0472">Membrane</keyword>
<protein>
    <submittedName>
        <fullName evidence="2">Uncharacterized protein</fullName>
    </submittedName>
</protein>
<proteinExistence type="predicted"/>
<evidence type="ECO:0000313" key="3">
    <source>
        <dbReference type="Proteomes" id="UP000294933"/>
    </source>
</evidence>
<dbReference type="VEuPathDB" id="FungiDB:BD410DRAFT_793415"/>
<feature type="transmembrane region" description="Helical" evidence="1">
    <location>
        <begin position="12"/>
        <end position="33"/>
    </location>
</feature>
<organism evidence="2 3">
    <name type="scientific">Rickenella mellea</name>
    <dbReference type="NCBI Taxonomy" id="50990"/>
    <lineage>
        <taxon>Eukaryota</taxon>
        <taxon>Fungi</taxon>
        <taxon>Dikarya</taxon>
        <taxon>Basidiomycota</taxon>
        <taxon>Agaricomycotina</taxon>
        <taxon>Agaricomycetes</taxon>
        <taxon>Hymenochaetales</taxon>
        <taxon>Rickenellaceae</taxon>
        <taxon>Rickenella</taxon>
    </lineage>
</organism>
<keyword evidence="1" id="KW-0812">Transmembrane</keyword>
<sequence length="175" mass="20134">MNANTPIHAYSFPSYGSAIMSYLLHLGFLPHTLTERQIPPDRRTSWSLLELSASVPSSSCYRSNRTFYANYVVAQRIFDVDDVWGKRLSVSTASWYRQHIRVRRRSILSLAFLRHTSIIRYVNCNSSEYNISLDLYKAKGTTKDDSVPDMLASEFEVQLGFHHDVEPRSNTLSSY</sequence>
<name>A0A4Y7PU22_9AGAM</name>
<reference evidence="2 3" key="1">
    <citation type="submission" date="2018-06" db="EMBL/GenBank/DDBJ databases">
        <title>A transcriptomic atlas of mushroom development highlights an independent origin of complex multicellularity.</title>
        <authorList>
            <consortium name="DOE Joint Genome Institute"/>
            <person name="Krizsan K."/>
            <person name="Almasi E."/>
            <person name="Merenyi Z."/>
            <person name="Sahu N."/>
            <person name="Viragh M."/>
            <person name="Koszo T."/>
            <person name="Mondo S."/>
            <person name="Kiss B."/>
            <person name="Balint B."/>
            <person name="Kues U."/>
            <person name="Barry K."/>
            <person name="Hegedus J.C."/>
            <person name="Henrissat B."/>
            <person name="Johnson J."/>
            <person name="Lipzen A."/>
            <person name="Ohm R."/>
            <person name="Nagy I."/>
            <person name="Pangilinan J."/>
            <person name="Yan J."/>
            <person name="Xiong Y."/>
            <person name="Grigoriev I.V."/>
            <person name="Hibbett D.S."/>
            <person name="Nagy L.G."/>
        </authorList>
    </citation>
    <scope>NUCLEOTIDE SEQUENCE [LARGE SCALE GENOMIC DNA]</scope>
    <source>
        <strain evidence="2 3">SZMC22713</strain>
    </source>
</reference>